<feature type="domain" description="O-acyltransferase WSD1 C-terminal" evidence="1">
    <location>
        <begin position="140"/>
        <end position="283"/>
    </location>
</feature>
<dbReference type="PANTHER" id="PTHR31650">
    <property type="entry name" value="O-ACYLTRANSFERASE (WSD1-LIKE) FAMILY PROTEIN"/>
    <property type="match status" value="1"/>
</dbReference>
<dbReference type="GO" id="GO:0005886">
    <property type="term" value="C:plasma membrane"/>
    <property type="evidence" value="ECO:0007669"/>
    <property type="project" value="TreeGrafter"/>
</dbReference>
<keyword evidence="3" id="KW-1185">Reference proteome</keyword>
<organism evidence="2 3">
    <name type="scientific">Aegilops tauschii subsp. strangulata</name>
    <name type="common">Goatgrass</name>
    <dbReference type="NCBI Taxonomy" id="200361"/>
    <lineage>
        <taxon>Eukaryota</taxon>
        <taxon>Viridiplantae</taxon>
        <taxon>Streptophyta</taxon>
        <taxon>Embryophyta</taxon>
        <taxon>Tracheophyta</taxon>
        <taxon>Spermatophyta</taxon>
        <taxon>Magnoliopsida</taxon>
        <taxon>Liliopsida</taxon>
        <taxon>Poales</taxon>
        <taxon>Poaceae</taxon>
        <taxon>BOP clade</taxon>
        <taxon>Pooideae</taxon>
        <taxon>Triticodae</taxon>
        <taxon>Triticeae</taxon>
        <taxon>Triticinae</taxon>
        <taxon>Aegilops</taxon>
    </lineage>
</organism>
<sequence>KPPMEITMDVETPPCGALSVRVPAETGCAENCTAPEPMSPNGRIMEEMGIYIVMMMGLDIPVNLPVFRTGIEAELITRSSRFCSTINDVLVGVTSAALSRYYFRKSGDNDTKRICLRSILPVNTRPVSTRQTYVTKVETGNRVSGLSYPFHIALHNDPLEYVREAKRSMHRKKSSLEVKLVQVVGDFSVKCFGAKTGAFIYRRCTTHTSITVSNVIGPAEHITLCGHPITFMAISTYGQPQALILHYLNYGSTIKVIMAVDDAQFPDCHKLLEDFSESIKLIKDAACLQKLTTSTQNE</sequence>
<reference evidence="3" key="1">
    <citation type="journal article" date="2014" name="Science">
        <title>Ancient hybridizations among the ancestral genomes of bread wheat.</title>
        <authorList>
            <consortium name="International Wheat Genome Sequencing Consortium,"/>
            <person name="Marcussen T."/>
            <person name="Sandve S.R."/>
            <person name="Heier L."/>
            <person name="Spannagl M."/>
            <person name="Pfeifer M."/>
            <person name="Jakobsen K.S."/>
            <person name="Wulff B.B."/>
            <person name="Steuernagel B."/>
            <person name="Mayer K.F."/>
            <person name="Olsen O.A."/>
        </authorList>
    </citation>
    <scope>NUCLEOTIDE SEQUENCE [LARGE SCALE GENOMIC DNA]</scope>
    <source>
        <strain evidence="3">cv. AL8/78</strain>
    </source>
</reference>
<reference evidence="2" key="5">
    <citation type="journal article" date="2021" name="G3 (Bethesda)">
        <title>Aegilops tauschii genome assembly Aet v5.0 features greater sequence contiguity and improved annotation.</title>
        <authorList>
            <person name="Wang L."/>
            <person name="Zhu T."/>
            <person name="Rodriguez J.C."/>
            <person name="Deal K.R."/>
            <person name="Dubcovsky J."/>
            <person name="McGuire P.E."/>
            <person name="Lux T."/>
            <person name="Spannagl M."/>
            <person name="Mayer K.F.X."/>
            <person name="Baldrich P."/>
            <person name="Meyers B.C."/>
            <person name="Huo N."/>
            <person name="Gu Y.Q."/>
            <person name="Zhou H."/>
            <person name="Devos K.M."/>
            <person name="Bennetzen J.L."/>
            <person name="Unver T."/>
            <person name="Budak H."/>
            <person name="Gulick P.J."/>
            <person name="Galiba G."/>
            <person name="Kalapos B."/>
            <person name="Nelson D.R."/>
            <person name="Li P."/>
            <person name="You F.M."/>
            <person name="Luo M.C."/>
            <person name="Dvorak J."/>
        </authorList>
    </citation>
    <scope>NUCLEOTIDE SEQUENCE [LARGE SCALE GENOMIC DNA]</scope>
    <source>
        <strain evidence="2">cv. AL8/78</strain>
    </source>
</reference>
<dbReference type="Proteomes" id="UP000015105">
    <property type="component" value="Chromosome 7D"/>
</dbReference>
<name>A0A453QDT9_AEGTS</name>
<dbReference type="Gramene" id="AET7Gv20061900.3">
    <property type="protein sequence ID" value="AET7Gv20061900.3"/>
    <property type="gene ID" value="AET7Gv20061900"/>
</dbReference>
<dbReference type="PANTHER" id="PTHR31650:SF32">
    <property type="entry name" value="DIACYLGLYCEROL O-ACYLTRANSFERASE"/>
    <property type="match status" value="1"/>
</dbReference>
<reference evidence="2" key="4">
    <citation type="submission" date="2019-03" db="UniProtKB">
        <authorList>
            <consortium name="EnsemblPlants"/>
        </authorList>
    </citation>
    <scope>IDENTIFICATION</scope>
</reference>
<dbReference type="InterPro" id="IPR009721">
    <property type="entry name" value="O-acyltransferase_WSD1_C"/>
</dbReference>
<dbReference type="InterPro" id="IPR045034">
    <property type="entry name" value="O-acyltransferase_WSD1-like"/>
</dbReference>
<proteinExistence type="predicted"/>
<reference evidence="2" key="3">
    <citation type="journal article" date="2017" name="Nature">
        <title>Genome sequence of the progenitor of the wheat D genome Aegilops tauschii.</title>
        <authorList>
            <person name="Luo M.C."/>
            <person name="Gu Y.Q."/>
            <person name="Puiu D."/>
            <person name="Wang H."/>
            <person name="Twardziok S.O."/>
            <person name="Deal K.R."/>
            <person name="Huo N."/>
            <person name="Zhu T."/>
            <person name="Wang L."/>
            <person name="Wang Y."/>
            <person name="McGuire P.E."/>
            <person name="Liu S."/>
            <person name="Long H."/>
            <person name="Ramasamy R.K."/>
            <person name="Rodriguez J.C."/>
            <person name="Van S.L."/>
            <person name="Yuan L."/>
            <person name="Wang Z."/>
            <person name="Xia Z."/>
            <person name="Xiao L."/>
            <person name="Anderson O.D."/>
            <person name="Ouyang S."/>
            <person name="Liang Y."/>
            <person name="Zimin A.V."/>
            <person name="Pertea G."/>
            <person name="Qi P."/>
            <person name="Bennetzen J.L."/>
            <person name="Dai X."/>
            <person name="Dawson M.W."/>
            <person name="Muller H.G."/>
            <person name="Kugler K."/>
            <person name="Rivarola-Duarte L."/>
            <person name="Spannagl M."/>
            <person name="Mayer K.F.X."/>
            <person name="Lu F.H."/>
            <person name="Bevan M.W."/>
            <person name="Leroy P."/>
            <person name="Li P."/>
            <person name="You F.M."/>
            <person name="Sun Q."/>
            <person name="Liu Z."/>
            <person name="Lyons E."/>
            <person name="Wicker T."/>
            <person name="Salzberg S.L."/>
            <person name="Devos K.M."/>
            <person name="Dvorak J."/>
        </authorList>
    </citation>
    <scope>NUCLEOTIDE SEQUENCE [LARGE SCALE GENOMIC DNA]</scope>
    <source>
        <strain evidence="2">cv. AL8/78</strain>
    </source>
</reference>
<accession>A0A453QDT9</accession>
<evidence type="ECO:0000313" key="3">
    <source>
        <dbReference type="Proteomes" id="UP000015105"/>
    </source>
</evidence>
<evidence type="ECO:0000313" key="2">
    <source>
        <dbReference type="EnsemblPlants" id="AET7Gv20061900.3"/>
    </source>
</evidence>
<dbReference type="AlphaFoldDB" id="A0A453QDT9"/>
<dbReference type="GO" id="GO:0008374">
    <property type="term" value="F:O-acyltransferase activity"/>
    <property type="evidence" value="ECO:0007669"/>
    <property type="project" value="InterPro"/>
</dbReference>
<protein>
    <recommendedName>
        <fullName evidence="1">O-acyltransferase WSD1 C-terminal domain-containing protein</fullName>
    </recommendedName>
</protein>
<evidence type="ECO:0000259" key="1">
    <source>
        <dbReference type="Pfam" id="PF06974"/>
    </source>
</evidence>
<dbReference type="GO" id="GO:0019432">
    <property type="term" value="P:triglyceride biosynthetic process"/>
    <property type="evidence" value="ECO:0007669"/>
    <property type="project" value="TreeGrafter"/>
</dbReference>
<reference evidence="3" key="2">
    <citation type="journal article" date="2017" name="Nat. Plants">
        <title>The Aegilops tauschii genome reveals multiple impacts of transposons.</title>
        <authorList>
            <person name="Zhao G."/>
            <person name="Zou C."/>
            <person name="Li K."/>
            <person name="Wang K."/>
            <person name="Li T."/>
            <person name="Gao L."/>
            <person name="Zhang X."/>
            <person name="Wang H."/>
            <person name="Yang Z."/>
            <person name="Liu X."/>
            <person name="Jiang W."/>
            <person name="Mao L."/>
            <person name="Kong X."/>
            <person name="Jiao Y."/>
            <person name="Jia J."/>
        </authorList>
    </citation>
    <scope>NUCLEOTIDE SEQUENCE [LARGE SCALE GENOMIC DNA]</scope>
    <source>
        <strain evidence="3">cv. AL8/78</strain>
    </source>
</reference>
<dbReference type="EnsemblPlants" id="AET7Gv20061900.3">
    <property type="protein sequence ID" value="AET7Gv20061900.3"/>
    <property type="gene ID" value="AET7Gv20061900"/>
</dbReference>
<dbReference type="Pfam" id="PF06974">
    <property type="entry name" value="WS_DGAT_C"/>
    <property type="match status" value="1"/>
</dbReference>